<keyword evidence="8" id="KW-1185">Reference proteome</keyword>
<dbReference type="GO" id="GO:0004252">
    <property type="term" value="F:serine-type endopeptidase activity"/>
    <property type="evidence" value="ECO:0007669"/>
    <property type="project" value="InterPro"/>
</dbReference>
<dbReference type="Proteomes" id="UP000708208">
    <property type="component" value="Unassembled WGS sequence"/>
</dbReference>
<comment type="caution">
    <text evidence="7">The sequence shown here is derived from an EMBL/GenBank/DDBJ whole genome shotgun (WGS) entry which is preliminary data.</text>
</comment>
<evidence type="ECO:0000256" key="4">
    <source>
        <dbReference type="ARBA" id="ARBA00023157"/>
    </source>
</evidence>
<dbReference type="PROSITE" id="PS50240">
    <property type="entry name" value="TRYPSIN_DOM"/>
    <property type="match status" value="1"/>
</dbReference>
<evidence type="ECO:0000256" key="2">
    <source>
        <dbReference type="ARBA" id="ARBA00022801"/>
    </source>
</evidence>
<evidence type="ECO:0000313" key="7">
    <source>
        <dbReference type="EMBL" id="CAG7832392.1"/>
    </source>
</evidence>
<dbReference type="InterPro" id="IPR001254">
    <property type="entry name" value="Trypsin_dom"/>
</dbReference>
<feature type="non-terminal residue" evidence="7">
    <location>
        <position position="117"/>
    </location>
</feature>
<dbReference type="EMBL" id="CAJVCH010564811">
    <property type="protein sequence ID" value="CAG7832392.1"/>
    <property type="molecule type" value="Genomic_DNA"/>
</dbReference>
<sequence length="117" mass="12848">MTFENEKVVAHGWGVTGEKKQDGARANMEVPLDVISNKRCQELYNKNSSGTIQIRDEMMCTYTYNNKTGGSDTCQGDSGGTIDWTNPWNGLAYLVGIVSFGQGCAREDKPGVYARIT</sequence>
<reference evidence="7" key="1">
    <citation type="submission" date="2021-06" db="EMBL/GenBank/DDBJ databases">
        <authorList>
            <person name="Hodson N. C."/>
            <person name="Mongue J. A."/>
            <person name="Jaron S. K."/>
        </authorList>
    </citation>
    <scope>NUCLEOTIDE SEQUENCE</scope>
</reference>
<proteinExistence type="inferred from homology"/>
<dbReference type="FunFam" id="2.40.10.10:FF:000002">
    <property type="entry name" value="Transmembrane protease serine"/>
    <property type="match status" value="1"/>
</dbReference>
<accession>A0A8J2PXY6</accession>
<dbReference type="OrthoDB" id="546450at2759"/>
<dbReference type="Pfam" id="PF00089">
    <property type="entry name" value="Trypsin"/>
    <property type="match status" value="1"/>
</dbReference>
<keyword evidence="4" id="KW-1015">Disulfide bond</keyword>
<evidence type="ECO:0000256" key="1">
    <source>
        <dbReference type="ARBA" id="ARBA00022670"/>
    </source>
</evidence>
<dbReference type="PANTHER" id="PTHR24264">
    <property type="entry name" value="TRYPSIN-RELATED"/>
    <property type="match status" value="1"/>
</dbReference>
<protein>
    <recommendedName>
        <fullName evidence="6">Peptidase S1 domain-containing protein</fullName>
    </recommendedName>
</protein>
<gene>
    <name evidence="7" type="ORF">AFUS01_LOCUS42076</name>
</gene>
<keyword evidence="2" id="KW-0378">Hydrolase</keyword>
<evidence type="ECO:0000256" key="3">
    <source>
        <dbReference type="ARBA" id="ARBA00022825"/>
    </source>
</evidence>
<evidence type="ECO:0000259" key="6">
    <source>
        <dbReference type="PROSITE" id="PS50240"/>
    </source>
</evidence>
<organism evidence="7 8">
    <name type="scientific">Allacma fusca</name>
    <dbReference type="NCBI Taxonomy" id="39272"/>
    <lineage>
        <taxon>Eukaryota</taxon>
        <taxon>Metazoa</taxon>
        <taxon>Ecdysozoa</taxon>
        <taxon>Arthropoda</taxon>
        <taxon>Hexapoda</taxon>
        <taxon>Collembola</taxon>
        <taxon>Symphypleona</taxon>
        <taxon>Sminthuridae</taxon>
        <taxon>Allacma</taxon>
    </lineage>
</organism>
<dbReference type="PANTHER" id="PTHR24264:SF54">
    <property type="entry name" value="PEPTIDASE S1 DOMAIN-CONTAINING PROTEIN"/>
    <property type="match status" value="1"/>
</dbReference>
<dbReference type="GO" id="GO:0005615">
    <property type="term" value="C:extracellular space"/>
    <property type="evidence" value="ECO:0007669"/>
    <property type="project" value="TreeGrafter"/>
</dbReference>
<evidence type="ECO:0000256" key="5">
    <source>
        <dbReference type="ARBA" id="ARBA00024195"/>
    </source>
</evidence>
<name>A0A8J2PXY6_9HEXA</name>
<keyword evidence="3" id="KW-0720">Serine protease</keyword>
<feature type="domain" description="Peptidase S1" evidence="6">
    <location>
        <begin position="1"/>
        <end position="117"/>
    </location>
</feature>
<dbReference type="GO" id="GO:0006508">
    <property type="term" value="P:proteolysis"/>
    <property type="evidence" value="ECO:0007669"/>
    <property type="project" value="UniProtKB-KW"/>
</dbReference>
<evidence type="ECO:0000313" key="8">
    <source>
        <dbReference type="Proteomes" id="UP000708208"/>
    </source>
</evidence>
<keyword evidence="1" id="KW-0645">Protease</keyword>
<comment type="similarity">
    <text evidence="5">Belongs to the peptidase S1 family. CLIP subfamily.</text>
</comment>
<dbReference type="AlphaFoldDB" id="A0A8J2PXY6"/>
<dbReference type="InterPro" id="IPR050127">
    <property type="entry name" value="Serine_Proteases_S1"/>
</dbReference>